<organism evidence="2 3">
    <name type="scientific">Prevotella melaninogenica</name>
    <dbReference type="NCBI Taxonomy" id="28132"/>
    <lineage>
        <taxon>Bacteria</taxon>
        <taxon>Pseudomonadati</taxon>
        <taxon>Bacteroidota</taxon>
        <taxon>Bacteroidia</taxon>
        <taxon>Bacteroidales</taxon>
        <taxon>Prevotellaceae</taxon>
        <taxon>Prevotella</taxon>
    </lineage>
</organism>
<feature type="chain" id="PRO_5045050127" evidence="1">
    <location>
        <begin position="27"/>
        <end position="955"/>
    </location>
</feature>
<evidence type="ECO:0000313" key="2">
    <source>
        <dbReference type="EMBL" id="MBW4755041.1"/>
    </source>
</evidence>
<comment type="caution">
    <text evidence="2">The sequence shown here is derived from an EMBL/GenBank/DDBJ whole genome shotgun (WGS) entry which is preliminary data.</text>
</comment>
<proteinExistence type="predicted"/>
<feature type="signal peptide" evidence="1">
    <location>
        <begin position="1"/>
        <end position="26"/>
    </location>
</feature>
<evidence type="ECO:0000256" key="1">
    <source>
        <dbReference type="SAM" id="SignalP"/>
    </source>
</evidence>
<dbReference type="RefSeq" id="WP_219433602.1">
    <property type="nucleotide sequence ID" value="NZ_JAHXCP010000013.1"/>
</dbReference>
<sequence>MNKTFFYHALSALFIGGMAFSAVSCADDDLGENANNGNNGAVVRFNVSDVQEDALARGGALTRGSITPGLTNKELEGQKLLAEGDGNLDACLIETVMEGVNPVKVEPSTRANIVTSSTLGNFSSTGIRGTVANSIGTNWFDNKSTTPQGNINPSILWSWGQRYARFYAVYPETTDNNNNIVVKSQPTATSAPTIEFTVNKDVTKQVDLMTACSGLVTYTTHNQAPETNLWFRHALTAIRFAVGQDLSYNKTIKEISIDNVLLKSKYRLPNDRINPVGAGWDNNGYSQRGKVTLSGLSYKTTEKPNSIIRNQTRFSNPDVTDLKQLTDGYTFYMIPQTLDGNSVKAEIVFSDGTKIHVPLKGTWREGTTHVYKLSEKNSNWEYELIGVDPNIASFTDTQTSGGFTILSRRRVGTEIVAVPWEVVGYSEDGKNYSNNKPAWLKSLSAERGNGSKDHPEQLTATLIPAKTVDLLAARNNELKKNPLGSEATPYNLSNKTGAAAVENTANCYVISAPGYYMIPLVYGNAIKGGATNSSAYKMTVPGNGNTLTKLRDQDGNPITDPWIEKTNNGANRSIDKAWVLWSDESNLVKIKDNGVYRAPDGNLYIKFQVPEDGIKSGNAVIAVRKSIQKFRDEERLQGRKKVTVRVYYTEYQTLWSWHLWFAPKDALKEIPVTNKQGTIYGFANEALGWKPTLWQGTPYQSPRSVNVKIRQTIGKKKETIITITQLPGTTSRTGYTTQYQWGRKDAFPGKVGQPAEGTIKWNAGSDMYMQTILQNPQNYYTAGYNADGSLNAGTNFAKYYTLYNLWSMNNTSAYAENQANSQTVVKTIYDPCPVGFSVPANDAFTGFTTTGVLSNNINQINADATIEAETYKNNFGHNFWTNSSKTETIFFPAAGYREARNGSTLTKYGVAGEYWTATPNDNNNGNVLGFEHNVVHPLYRNIRAFGFSVRPVAEK</sequence>
<keyword evidence="1" id="KW-0732">Signal</keyword>
<gene>
    <name evidence="2" type="ORF">KZO77_08270</name>
</gene>
<protein>
    <submittedName>
        <fullName evidence="2">Fimbrillin family protein</fullName>
    </submittedName>
</protein>
<dbReference type="PROSITE" id="PS51257">
    <property type="entry name" value="PROKAR_LIPOPROTEIN"/>
    <property type="match status" value="1"/>
</dbReference>
<dbReference type="EMBL" id="JAHXCP010000013">
    <property type="protein sequence ID" value="MBW4755041.1"/>
    <property type="molecule type" value="Genomic_DNA"/>
</dbReference>
<dbReference type="CDD" id="cd13120">
    <property type="entry name" value="BF2867_like_N"/>
    <property type="match status" value="1"/>
</dbReference>
<dbReference type="Proteomes" id="UP000812077">
    <property type="component" value="Unassembled WGS sequence"/>
</dbReference>
<name>A0ABS6Y6B5_9BACT</name>
<evidence type="ECO:0000313" key="3">
    <source>
        <dbReference type="Proteomes" id="UP000812077"/>
    </source>
</evidence>
<reference evidence="2 3" key="1">
    <citation type="submission" date="2021-07" db="EMBL/GenBank/DDBJ databases">
        <title>Genomic diversity and antimicrobial resistance of Prevotella spp. isolated from chronic lung disease airways.</title>
        <authorList>
            <person name="Webb K.A."/>
            <person name="Olagoke O.S."/>
            <person name="Baird T."/>
            <person name="Neill J."/>
            <person name="Pham A."/>
            <person name="Wells T.J."/>
            <person name="Ramsay K.A."/>
            <person name="Bell S.C."/>
            <person name="Sarovich D.S."/>
            <person name="Price E.P."/>
        </authorList>
    </citation>
    <scope>NUCLEOTIDE SEQUENCE [LARGE SCALE GENOMIC DNA]</scope>
    <source>
        <strain evidence="2 3">SCHI0027.S.6</strain>
    </source>
</reference>
<accession>A0ABS6Y6B5</accession>
<keyword evidence="3" id="KW-1185">Reference proteome</keyword>